<feature type="transmembrane region" description="Helical" evidence="7">
    <location>
        <begin position="127"/>
        <end position="148"/>
    </location>
</feature>
<keyword evidence="4 7" id="KW-0812">Transmembrane</keyword>
<feature type="transmembrane region" description="Helical" evidence="7">
    <location>
        <begin position="85"/>
        <end position="107"/>
    </location>
</feature>
<reference evidence="8" key="2">
    <citation type="submission" date="2021-04" db="EMBL/GenBank/DDBJ databases">
        <authorList>
            <person name="Gilroy R."/>
        </authorList>
    </citation>
    <scope>NUCLEOTIDE SEQUENCE</scope>
    <source>
        <strain evidence="8">5933</strain>
    </source>
</reference>
<dbReference type="GO" id="GO:0005886">
    <property type="term" value="C:plasma membrane"/>
    <property type="evidence" value="ECO:0007669"/>
    <property type="project" value="UniProtKB-SubCell"/>
</dbReference>
<accession>A0A9D2Q5C4</accession>
<feature type="transmembrane region" description="Helical" evidence="7">
    <location>
        <begin position="7"/>
        <end position="27"/>
    </location>
</feature>
<dbReference type="GO" id="GO:0042910">
    <property type="term" value="F:xenobiotic transmembrane transporter activity"/>
    <property type="evidence" value="ECO:0007669"/>
    <property type="project" value="InterPro"/>
</dbReference>
<dbReference type="GO" id="GO:0015297">
    <property type="term" value="F:antiporter activity"/>
    <property type="evidence" value="ECO:0007669"/>
    <property type="project" value="InterPro"/>
</dbReference>
<sequence length="454" mass="48605">MPVPKAVLNLAVPTVLSSLVMVIYNLADTYFVGMLNDPIQNAAVALASPVLLAFNAVNNLFGVGSSSMMSRALGRKDMDTVAKSSAFGFYCSVVCGILFSVLCAVFLSPLLQILGAGADTSDATSAYLFWTVLLGAAPSILNVVLAYLVRAEGASLHASIGTMSGCLLNMILDPIFILPWGFHMGAAGAGLATFLSNSVACLYFFTLLWLKRKTTYVCVHPRRFSLDREIVRGVFGVGVPASIQNLLNVTGMTVLNNFTAAYGANAVAAMGIAQKINMIPMQISMGLSQGIMPLISYNYASGNAQRVKQTLRFAVQIALTFITLVAAGYFWQSKAMIRLFMQTPEIIEYGSAFLRGFCLGLPFLCMDFIAVGVFQAAGLGRNALVFAILRKVVLEIPALFILNALFGVVGLAYAQMTAEIVLAAAAVVVLIRLMKQMEETIAFRQAPQSQEADI</sequence>
<feature type="transmembrane region" description="Helical" evidence="7">
    <location>
        <begin position="412"/>
        <end position="434"/>
    </location>
</feature>
<evidence type="ECO:0000256" key="5">
    <source>
        <dbReference type="ARBA" id="ARBA00022989"/>
    </source>
</evidence>
<dbReference type="InterPro" id="IPR002528">
    <property type="entry name" value="MATE_fam"/>
</dbReference>
<keyword evidence="6 7" id="KW-0472">Membrane</keyword>
<dbReference type="EMBL" id="DWWA01000028">
    <property type="protein sequence ID" value="HJC72274.1"/>
    <property type="molecule type" value="Genomic_DNA"/>
</dbReference>
<dbReference type="InterPro" id="IPR052031">
    <property type="entry name" value="Membrane_Transporter-Flippase"/>
</dbReference>
<dbReference type="InterPro" id="IPR048279">
    <property type="entry name" value="MdtK-like"/>
</dbReference>
<evidence type="ECO:0000256" key="7">
    <source>
        <dbReference type="SAM" id="Phobius"/>
    </source>
</evidence>
<feature type="transmembrane region" description="Helical" evidence="7">
    <location>
        <begin position="160"/>
        <end position="182"/>
    </location>
</feature>
<dbReference type="PANTHER" id="PTHR43549">
    <property type="entry name" value="MULTIDRUG RESISTANCE PROTEIN YPNP-RELATED"/>
    <property type="match status" value="1"/>
</dbReference>
<evidence type="ECO:0000256" key="4">
    <source>
        <dbReference type="ARBA" id="ARBA00022692"/>
    </source>
</evidence>
<reference evidence="8" key="1">
    <citation type="journal article" date="2021" name="PeerJ">
        <title>Extensive microbial diversity within the chicken gut microbiome revealed by metagenomics and culture.</title>
        <authorList>
            <person name="Gilroy R."/>
            <person name="Ravi A."/>
            <person name="Getino M."/>
            <person name="Pursley I."/>
            <person name="Horton D.L."/>
            <person name="Alikhan N.F."/>
            <person name="Baker D."/>
            <person name="Gharbi K."/>
            <person name="Hall N."/>
            <person name="Watson M."/>
            <person name="Adriaenssens E.M."/>
            <person name="Foster-Nyarko E."/>
            <person name="Jarju S."/>
            <person name="Secka A."/>
            <person name="Antonio M."/>
            <person name="Oren A."/>
            <person name="Chaudhuri R.R."/>
            <person name="La Ragione R."/>
            <person name="Hildebrand F."/>
            <person name="Pallen M.J."/>
        </authorList>
    </citation>
    <scope>NUCLEOTIDE SEQUENCE</scope>
    <source>
        <strain evidence="8">5933</strain>
    </source>
</reference>
<dbReference type="PIRSF" id="PIRSF006603">
    <property type="entry name" value="DinF"/>
    <property type="match status" value="1"/>
</dbReference>
<organism evidence="8 9">
    <name type="scientific">Candidatus Ruthenibacterium merdavium</name>
    <dbReference type="NCBI Taxonomy" id="2838752"/>
    <lineage>
        <taxon>Bacteria</taxon>
        <taxon>Bacillati</taxon>
        <taxon>Bacillota</taxon>
        <taxon>Clostridia</taxon>
        <taxon>Eubacteriales</taxon>
        <taxon>Oscillospiraceae</taxon>
        <taxon>Ruthenibacterium</taxon>
    </lineage>
</organism>
<evidence type="ECO:0000256" key="3">
    <source>
        <dbReference type="ARBA" id="ARBA00022475"/>
    </source>
</evidence>
<dbReference type="PANTHER" id="PTHR43549:SF2">
    <property type="entry name" value="MULTIDRUG RESISTANCE PROTEIN NORM-RELATED"/>
    <property type="match status" value="1"/>
</dbReference>
<feature type="transmembrane region" description="Helical" evidence="7">
    <location>
        <begin position="352"/>
        <end position="371"/>
    </location>
</feature>
<keyword evidence="2" id="KW-0813">Transport</keyword>
<gene>
    <name evidence="8" type="ORF">H9698_05725</name>
</gene>
<feature type="transmembrane region" description="Helical" evidence="7">
    <location>
        <begin position="230"/>
        <end position="247"/>
    </location>
</feature>
<dbReference type="Pfam" id="PF01554">
    <property type="entry name" value="MatE"/>
    <property type="match status" value="2"/>
</dbReference>
<feature type="transmembrane region" description="Helical" evidence="7">
    <location>
        <begin position="313"/>
        <end position="332"/>
    </location>
</feature>
<proteinExistence type="predicted"/>
<dbReference type="Proteomes" id="UP000823918">
    <property type="component" value="Unassembled WGS sequence"/>
</dbReference>
<keyword evidence="3" id="KW-1003">Cell membrane</keyword>
<evidence type="ECO:0000313" key="8">
    <source>
        <dbReference type="EMBL" id="HJC72274.1"/>
    </source>
</evidence>
<protein>
    <submittedName>
        <fullName evidence="8">MATE family efflux transporter</fullName>
    </submittedName>
</protein>
<evidence type="ECO:0000256" key="6">
    <source>
        <dbReference type="ARBA" id="ARBA00023136"/>
    </source>
</evidence>
<evidence type="ECO:0000256" key="1">
    <source>
        <dbReference type="ARBA" id="ARBA00004651"/>
    </source>
</evidence>
<dbReference type="NCBIfam" id="TIGR00797">
    <property type="entry name" value="matE"/>
    <property type="match status" value="1"/>
</dbReference>
<feature type="transmembrane region" description="Helical" evidence="7">
    <location>
        <begin position="39"/>
        <end position="64"/>
    </location>
</feature>
<feature type="transmembrane region" description="Helical" evidence="7">
    <location>
        <begin position="383"/>
        <end position="406"/>
    </location>
</feature>
<comment type="subcellular location">
    <subcellularLocation>
        <location evidence="1">Cell membrane</location>
        <topology evidence="1">Multi-pass membrane protein</topology>
    </subcellularLocation>
</comment>
<feature type="transmembrane region" description="Helical" evidence="7">
    <location>
        <begin position="188"/>
        <end position="210"/>
    </location>
</feature>
<name>A0A9D2Q5C4_9FIRM</name>
<dbReference type="AlphaFoldDB" id="A0A9D2Q5C4"/>
<evidence type="ECO:0000256" key="2">
    <source>
        <dbReference type="ARBA" id="ARBA00022448"/>
    </source>
</evidence>
<comment type="caution">
    <text evidence="8">The sequence shown here is derived from an EMBL/GenBank/DDBJ whole genome shotgun (WGS) entry which is preliminary data.</text>
</comment>
<evidence type="ECO:0000313" key="9">
    <source>
        <dbReference type="Proteomes" id="UP000823918"/>
    </source>
</evidence>
<keyword evidence="5 7" id="KW-1133">Transmembrane helix</keyword>